<dbReference type="Gene3D" id="1.10.287.130">
    <property type="match status" value="1"/>
</dbReference>
<dbReference type="PRINTS" id="PR00344">
    <property type="entry name" value="BCTRLSENSOR"/>
</dbReference>
<feature type="coiled-coil region" evidence="10">
    <location>
        <begin position="125"/>
        <end position="176"/>
    </location>
</feature>
<evidence type="ECO:0000256" key="3">
    <source>
        <dbReference type="ARBA" id="ARBA00022553"/>
    </source>
</evidence>
<dbReference type="InterPro" id="IPR013655">
    <property type="entry name" value="PAS_fold_3"/>
</dbReference>
<evidence type="ECO:0000313" key="15">
    <source>
        <dbReference type="EMBL" id="KAF3885691.1"/>
    </source>
</evidence>
<dbReference type="SMART" id="SM00091">
    <property type="entry name" value="PAS"/>
    <property type="match status" value="2"/>
</dbReference>
<dbReference type="InterPro" id="IPR004358">
    <property type="entry name" value="Sig_transdc_His_kin-like_C"/>
</dbReference>
<keyword evidence="8" id="KW-0804">Transcription</keyword>
<dbReference type="InterPro" id="IPR001789">
    <property type="entry name" value="Sig_transdc_resp-reg_receiver"/>
</dbReference>
<keyword evidence="3 9" id="KW-0597">Phosphoprotein</keyword>
<evidence type="ECO:0000259" key="14">
    <source>
        <dbReference type="PROSITE" id="PS50113"/>
    </source>
</evidence>
<dbReference type="STRING" id="1479485.DA73_0227540"/>
<dbReference type="PROSITE" id="PS50113">
    <property type="entry name" value="PAC"/>
    <property type="match status" value="2"/>
</dbReference>
<dbReference type="PROSITE" id="PS50109">
    <property type="entry name" value="HIS_KIN"/>
    <property type="match status" value="1"/>
</dbReference>
<keyword evidence="5" id="KW-0902">Two-component regulatory system</keyword>
<dbReference type="FunFam" id="3.40.50.2300:FF:000001">
    <property type="entry name" value="DNA-binding response regulator PhoB"/>
    <property type="match status" value="1"/>
</dbReference>
<accession>A0A0C1N749</accession>
<dbReference type="Pfam" id="PF00512">
    <property type="entry name" value="HisKA"/>
    <property type="match status" value="1"/>
</dbReference>
<evidence type="ECO:0000256" key="7">
    <source>
        <dbReference type="ARBA" id="ARBA00023125"/>
    </source>
</evidence>
<dbReference type="Gene3D" id="3.40.50.2300">
    <property type="match status" value="2"/>
</dbReference>
<dbReference type="PANTHER" id="PTHR43547:SF2">
    <property type="entry name" value="HYBRID SIGNAL TRANSDUCTION HISTIDINE KINASE C"/>
    <property type="match status" value="1"/>
</dbReference>
<feature type="domain" description="Response regulatory" evidence="12">
    <location>
        <begin position="686"/>
        <end position="802"/>
    </location>
</feature>
<organism evidence="16">
    <name type="scientific">Tolypothrix bouteillei VB521301</name>
    <dbReference type="NCBI Taxonomy" id="1479485"/>
    <lineage>
        <taxon>Bacteria</taxon>
        <taxon>Bacillati</taxon>
        <taxon>Cyanobacteriota</taxon>
        <taxon>Cyanophyceae</taxon>
        <taxon>Nostocales</taxon>
        <taxon>Tolypothrichaceae</taxon>
        <taxon>Tolypothrix</taxon>
    </lineage>
</organism>
<comment type="catalytic activity">
    <reaction evidence="1">
        <text>ATP + protein L-histidine = ADP + protein N-phospho-L-histidine.</text>
        <dbReference type="EC" id="2.7.13.3"/>
    </reaction>
</comment>
<dbReference type="InterPro" id="IPR036097">
    <property type="entry name" value="HisK_dim/P_sf"/>
</dbReference>
<dbReference type="OrthoDB" id="9788063at2"/>
<evidence type="ECO:0000259" key="12">
    <source>
        <dbReference type="PROSITE" id="PS50110"/>
    </source>
</evidence>
<feature type="domain" description="Response regulatory" evidence="12">
    <location>
        <begin position="10"/>
        <end position="126"/>
    </location>
</feature>
<keyword evidence="7" id="KW-0238">DNA-binding</keyword>
<dbReference type="SUPFAM" id="SSF55874">
    <property type="entry name" value="ATPase domain of HSP90 chaperone/DNA topoisomerase II/histidine kinase"/>
    <property type="match status" value="1"/>
</dbReference>
<dbReference type="SUPFAM" id="SSF47384">
    <property type="entry name" value="Homodimeric domain of signal transducing histidine kinase"/>
    <property type="match status" value="1"/>
</dbReference>
<dbReference type="SUPFAM" id="SSF55785">
    <property type="entry name" value="PYP-like sensor domain (PAS domain)"/>
    <property type="match status" value="2"/>
</dbReference>
<evidence type="ECO:0000256" key="1">
    <source>
        <dbReference type="ARBA" id="ARBA00000085"/>
    </source>
</evidence>
<keyword evidence="10" id="KW-0175">Coiled coil</keyword>
<keyword evidence="6" id="KW-0805">Transcription regulation</keyword>
<dbReference type="GO" id="GO:0003677">
    <property type="term" value="F:DNA binding"/>
    <property type="evidence" value="ECO:0007669"/>
    <property type="project" value="UniProtKB-KW"/>
</dbReference>
<dbReference type="InterPro" id="IPR003661">
    <property type="entry name" value="HisK_dim/P_dom"/>
</dbReference>
<dbReference type="InterPro" id="IPR000700">
    <property type="entry name" value="PAS-assoc_C"/>
</dbReference>
<feature type="modified residue" description="4-aspartylphosphate" evidence="9">
    <location>
        <position position="59"/>
    </location>
</feature>
<protein>
    <recommendedName>
        <fullName evidence="2">histidine kinase</fullName>
        <ecNumber evidence="2">2.7.13.3</ecNumber>
    </recommendedName>
</protein>
<keyword evidence="4" id="KW-0808">Transferase</keyword>
<dbReference type="GO" id="GO:0000155">
    <property type="term" value="F:phosphorelay sensor kinase activity"/>
    <property type="evidence" value="ECO:0007669"/>
    <property type="project" value="InterPro"/>
</dbReference>
<dbReference type="Pfam" id="PF02518">
    <property type="entry name" value="HATPase_c"/>
    <property type="match status" value="1"/>
</dbReference>
<feature type="domain" description="PAS" evidence="13">
    <location>
        <begin position="196"/>
        <end position="238"/>
    </location>
</feature>
<gene>
    <name evidence="16" type="ORF">DA73_0227540</name>
    <name evidence="15" type="ORF">DA73_0400009590</name>
</gene>
<dbReference type="InterPro" id="IPR000014">
    <property type="entry name" value="PAS"/>
</dbReference>
<dbReference type="RefSeq" id="WP_038077174.1">
    <property type="nucleotide sequence ID" value="NZ_JHEG04000001.1"/>
</dbReference>
<dbReference type="PROSITE" id="PS50112">
    <property type="entry name" value="PAS"/>
    <property type="match status" value="2"/>
</dbReference>
<feature type="modified residue" description="4-aspartylphosphate" evidence="9">
    <location>
        <position position="737"/>
    </location>
</feature>
<evidence type="ECO:0000256" key="10">
    <source>
        <dbReference type="SAM" id="Coils"/>
    </source>
</evidence>
<dbReference type="CDD" id="cd00082">
    <property type="entry name" value="HisKA"/>
    <property type="match status" value="1"/>
</dbReference>
<dbReference type="InterPro" id="IPR011006">
    <property type="entry name" value="CheY-like_superfamily"/>
</dbReference>
<dbReference type="SUPFAM" id="SSF52172">
    <property type="entry name" value="CheY-like"/>
    <property type="match status" value="2"/>
</dbReference>
<dbReference type="PANTHER" id="PTHR43547">
    <property type="entry name" value="TWO-COMPONENT HISTIDINE KINASE"/>
    <property type="match status" value="1"/>
</dbReference>
<feature type="domain" description="PAC" evidence="14">
    <location>
        <begin position="377"/>
        <end position="429"/>
    </location>
</feature>
<evidence type="ECO:0000256" key="9">
    <source>
        <dbReference type="PROSITE-ProRule" id="PRU00169"/>
    </source>
</evidence>
<dbReference type="CDD" id="cd00130">
    <property type="entry name" value="PAS"/>
    <property type="match status" value="2"/>
</dbReference>
<evidence type="ECO:0000259" key="13">
    <source>
        <dbReference type="PROSITE" id="PS50112"/>
    </source>
</evidence>
<dbReference type="Pfam" id="PF08447">
    <property type="entry name" value="PAS_3"/>
    <property type="match status" value="2"/>
</dbReference>
<reference evidence="15" key="2">
    <citation type="submission" date="2019-11" db="EMBL/GenBank/DDBJ databases">
        <title>Improved Assembly of Tolypothrix boutellei genome.</title>
        <authorList>
            <person name="Sarangi A.N."/>
            <person name="Mukherjee M."/>
            <person name="Ghosh S."/>
            <person name="Singh D."/>
            <person name="Das A."/>
            <person name="Kant S."/>
            <person name="Prusty A."/>
            <person name="Tripathy S."/>
        </authorList>
    </citation>
    <scope>NUCLEOTIDE SEQUENCE</scope>
    <source>
        <strain evidence="15">VB521301</strain>
    </source>
</reference>
<dbReference type="SMART" id="SM00086">
    <property type="entry name" value="PAC"/>
    <property type="match status" value="2"/>
</dbReference>
<dbReference type="Gene3D" id="3.30.450.20">
    <property type="entry name" value="PAS domain"/>
    <property type="match status" value="2"/>
</dbReference>
<dbReference type="SMART" id="SM00448">
    <property type="entry name" value="REC"/>
    <property type="match status" value="2"/>
</dbReference>
<evidence type="ECO:0000313" key="16">
    <source>
        <dbReference type="EMBL" id="KIE08361.1"/>
    </source>
</evidence>
<feature type="domain" description="PAC" evidence="14">
    <location>
        <begin position="241"/>
        <end position="293"/>
    </location>
</feature>
<dbReference type="InterPro" id="IPR036890">
    <property type="entry name" value="HATPase_C_sf"/>
</dbReference>
<dbReference type="NCBIfam" id="TIGR00229">
    <property type="entry name" value="sensory_box"/>
    <property type="match status" value="2"/>
</dbReference>
<dbReference type="SMART" id="SM00388">
    <property type="entry name" value="HisKA"/>
    <property type="match status" value="1"/>
</dbReference>
<feature type="domain" description="Histidine kinase" evidence="11">
    <location>
        <begin position="442"/>
        <end position="665"/>
    </location>
</feature>
<evidence type="ECO:0000256" key="2">
    <source>
        <dbReference type="ARBA" id="ARBA00012438"/>
    </source>
</evidence>
<reference evidence="16" key="1">
    <citation type="journal article" date="2015" name="Genome Announc.">
        <title>Draft Genome Sequence of Tolypothrix boutellei Strain VB521301.</title>
        <authorList>
            <person name="Chandrababunaidu M.M."/>
            <person name="Singh D."/>
            <person name="Sen D."/>
            <person name="Bhan S."/>
            <person name="Das S."/>
            <person name="Gupta A."/>
            <person name="Adhikary S.P."/>
            <person name="Tripathy S."/>
        </authorList>
    </citation>
    <scope>NUCLEOTIDE SEQUENCE</scope>
    <source>
        <strain evidence="16">VB521301</strain>
    </source>
</reference>
<dbReference type="Pfam" id="PF00072">
    <property type="entry name" value="Response_reg"/>
    <property type="match status" value="2"/>
</dbReference>
<evidence type="ECO:0000313" key="17">
    <source>
        <dbReference type="Proteomes" id="UP000029738"/>
    </source>
</evidence>
<evidence type="ECO:0000256" key="4">
    <source>
        <dbReference type="ARBA" id="ARBA00022777"/>
    </source>
</evidence>
<keyword evidence="17" id="KW-1185">Reference proteome</keyword>
<dbReference type="Gene3D" id="3.30.565.10">
    <property type="entry name" value="Histidine kinase-like ATPase, C-terminal domain"/>
    <property type="match status" value="1"/>
</dbReference>
<dbReference type="EMBL" id="JHEG02000058">
    <property type="protein sequence ID" value="KIE08361.1"/>
    <property type="molecule type" value="Genomic_DNA"/>
</dbReference>
<comment type="caution">
    <text evidence="16">The sequence shown here is derived from an EMBL/GenBank/DDBJ whole genome shotgun (WGS) entry which is preliminary data.</text>
</comment>
<dbReference type="InterPro" id="IPR005467">
    <property type="entry name" value="His_kinase_dom"/>
</dbReference>
<dbReference type="Proteomes" id="UP000029738">
    <property type="component" value="Unassembled WGS sequence"/>
</dbReference>
<name>A0A0C1N749_9CYAN</name>
<dbReference type="EMBL" id="JHEG04000001">
    <property type="protein sequence ID" value="KAF3885691.1"/>
    <property type="molecule type" value="Genomic_DNA"/>
</dbReference>
<proteinExistence type="predicted"/>
<dbReference type="AlphaFoldDB" id="A0A0C1N749"/>
<evidence type="ECO:0000256" key="6">
    <source>
        <dbReference type="ARBA" id="ARBA00023015"/>
    </source>
</evidence>
<feature type="domain" description="PAS" evidence="13">
    <location>
        <begin position="297"/>
        <end position="350"/>
    </location>
</feature>
<dbReference type="InterPro" id="IPR003594">
    <property type="entry name" value="HATPase_dom"/>
</dbReference>
<evidence type="ECO:0000256" key="5">
    <source>
        <dbReference type="ARBA" id="ARBA00023012"/>
    </source>
</evidence>
<dbReference type="InterPro" id="IPR035965">
    <property type="entry name" value="PAS-like_dom_sf"/>
</dbReference>
<dbReference type="CDD" id="cd19920">
    <property type="entry name" value="REC_PA4781-like"/>
    <property type="match status" value="1"/>
</dbReference>
<evidence type="ECO:0000259" key="11">
    <source>
        <dbReference type="PROSITE" id="PS50109"/>
    </source>
</evidence>
<keyword evidence="4" id="KW-0418">Kinase</keyword>
<dbReference type="CDD" id="cd00156">
    <property type="entry name" value="REC"/>
    <property type="match status" value="1"/>
</dbReference>
<dbReference type="PROSITE" id="PS50110">
    <property type="entry name" value="RESPONSE_REGULATORY"/>
    <property type="match status" value="2"/>
</dbReference>
<dbReference type="SMART" id="SM00387">
    <property type="entry name" value="HATPase_c"/>
    <property type="match status" value="1"/>
</dbReference>
<dbReference type="EC" id="2.7.13.3" evidence="2"/>
<sequence>MSFNNTEKGVILIVDDTPNNLQMLFDFLEDSGFKVVVAEDGESALEMAEYAPPDLILLDVLMPGMDGFETCRRLKSNQSTQEIPIIFLTAITDKVDKVKGLKLGAVDYITKPLEHEEVLARVNIHMRLQNLTKRLTEQNQLLEVEILERKRIEAELRRQTDELTEWKNRYEALIQASGQILYDWNPHTHEVTYGGNIEQILGYTLDEISGDLNDWQDLVHPEDKNLFEREINHVVSTKKPLYLVFRVRRKDGTYITVEDKGYFVLDSAGNIARMVGFIVDITERKQAEEEREQAEQKIHEQAKLLDITTDAILVRNLDNQIQLLDNPIRFWNKGAERLYGWKATEAIGKNANELIYKHKTMNQLQDIQTSLAECGSWQGELYQLTKEGKEIIVASRWTLVRNEYGQPISILTVNTDMTEKKQLEAQFLRVQRLESIGTLASGIAHDLNNTFTPMLLSVQLLERKLLDEHSQQWLSIVKTNIKRGANLVKQVLSFARGIDGERTSLQIEPIVSEIEHIIKQTFPKSIEVRTNATAQNLWAIASNATQLHQVLMNLCINARDAMPNGGILEISAKNIWIDGRYARMNIEAKEGLYVVITVSDTGCGMEREILERIFEPFFTTKEVGKGTGLGLSTVMGIVKSHGGFINVFSEVGKGTEFQVYLPAMLTNQTDVCVTPHDEFSVAFGQLILLVDDEDAICEVTKTVLESYGYQVLIAKDGIEALTLYTQHQQEISVVLIDMMMPSMDGSTTIGVLKKINPQVKIIGVSGLVWFSQMAQIFGNSITTFLSKPYTSDELLKKLQFVLKTH</sequence>
<dbReference type="InterPro" id="IPR001610">
    <property type="entry name" value="PAC"/>
</dbReference>
<evidence type="ECO:0000256" key="8">
    <source>
        <dbReference type="ARBA" id="ARBA00023163"/>
    </source>
</evidence>